<evidence type="ECO:0000313" key="5">
    <source>
        <dbReference type="EMBL" id="ACK51328.1"/>
    </source>
</evidence>
<dbReference type="KEGG" id="msl:Msil_2398"/>
<dbReference type="AlphaFoldDB" id="B8EKF8"/>
<evidence type="ECO:0000259" key="3">
    <source>
        <dbReference type="Pfam" id="PF00425"/>
    </source>
</evidence>
<dbReference type="SUPFAM" id="SSF56322">
    <property type="entry name" value="ADC synthase"/>
    <property type="match status" value="1"/>
</dbReference>
<dbReference type="GO" id="GO:0009396">
    <property type="term" value="P:folic acid-containing compound biosynthetic process"/>
    <property type="evidence" value="ECO:0007669"/>
    <property type="project" value="InterPro"/>
</dbReference>
<dbReference type="Pfam" id="PF00425">
    <property type="entry name" value="Chorismate_bind"/>
    <property type="match status" value="1"/>
</dbReference>
<dbReference type="GO" id="GO:0046820">
    <property type="term" value="F:4-amino-4-deoxychorismate synthase activity"/>
    <property type="evidence" value="ECO:0007669"/>
    <property type="project" value="UniProtKB-EC"/>
</dbReference>
<dbReference type="InterPro" id="IPR015890">
    <property type="entry name" value="Chorismate_C"/>
</dbReference>
<dbReference type="STRING" id="395965.Msil_2398"/>
<dbReference type="PANTHER" id="PTHR11236:SF50">
    <property type="entry name" value="AMINODEOXYCHORISMATE SYNTHASE COMPONENT 1"/>
    <property type="match status" value="1"/>
</dbReference>
<dbReference type="NCBIfam" id="TIGR00553">
    <property type="entry name" value="pabB"/>
    <property type="match status" value="1"/>
</dbReference>
<dbReference type="InterPro" id="IPR005801">
    <property type="entry name" value="ADC_synthase"/>
</dbReference>
<dbReference type="InterPro" id="IPR019999">
    <property type="entry name" value="Anth_synth_I-like"/>
</dbReference>
<evidence type="ECO:0000313" key="6">
    <source>
        <dbReference type="Proteomes" id="UP000002257"/>
    </source>
</evidence>
<dbReference type="InterPro" id="IPR005802">
    <property type="entry name" value="ADC_synth_comp_1"/>
</dbReference>
<dbReference type="eggNOG" id="COG0147">
    <property type="taxonomic scope" value="Bacteria"/>
</dbReference>
<dbReference type="PANTHER" id="PTHR11236">
    <property type="entry name" value="AMINOBENZOATE/ANTHRANILATE SYNTHASE"/>
    <property type="match status" value="1"/>
</dbReference>
<gene>
    <name evidence="5" type="ordered locus">Msil_2398</name>
</gene>
<keyword evidence="2" id="KW-0808">Transferase</keyword>
<dbReference type="PRINTS" id="PR00095">
    <property type="entry name" value="ANTSNTHASEI"/>
</dbReference>
<keyword evidence="6" id="KW-1185">Reference proteome</keyword>
<accession>B8EKF8</accession>
<evidence type="ECO:0000256" key="1">
    <source>
        <dbReference type="ARBA" id="ARBA00013139"/>
    </source>
</evidence>
<sequence length="457" mass="49402">MGAIMHVIEIDFTDPVETAAALSRLPFLTFLDSAMPEDALGRYSFVAADPFDRIEGKAGDASWAARLKTALAKFHTPLAPGLPPFQGGAAGLFSYDLGRSLERLPEPAADDLAFPDLSLGLYDVVVAFDLIQRRAWIISTGLPETEPAARRERAIARAQEFEAHIAKGAPLSSGKISLAGWTSNFTRASYERAVAEVIERILAGDIFQANLSQRFEAPTPPDFDHFGFYRRLRRVNPAPFAAYLDHPGFKIASASPERFLRVDGEFVETRPIKGTRPRFADPLVDMLQGKALSESRKDRAENVMIVDLLRNDLSKVCAPGSVKAPQLCALESYATVHHLVSTVIGRLAEGFGPVDLLAASFPGGSITGAPKLRAMEIITELEGHARGPYCGAIGYIGFNGMMDLNIVIRTASFRAGVCVVQAGGGIVTASDPASEYVETLDKARRIFEAFGASEFAQ</sequence>
<dbReference type="Proteomes" id="UP000002257">
    <property type="component" value="Chromosome"/>
</dbReference>
<evidence type="ECO:0000259" key="4">
    <source>
        <dbReference type="Pfam" id="PF04715"/>
    </source>
</evidence>
<feature type="domain" description="Anthranilate synthase component I N-terminal" evidence="4">
    <location>
        <begin position="13"/>
        <end position="136"/>
    </location>
</feature>
<proteinExistence type="predicted"/>
<dbReference type="EMBL" id="CP001280">
    <property type="protein sequence ID" value="ACK51328.1"/>
    <property type="molecule type" value="Genomic_DNA"/>
</dbReference>
<organism evidence="5 6">
    <name type="scientific">Methylocella silvestris (strain DSM 15510 / CIP 108128 / LMG 27833 / NCIMB 13906 / BL2)</name>
    <dbReference type="NCBI Taxonomy" id="395965"/>
    <lineage>
        <taxon>Bacteria</taxon>
        <taxon>Pseudomonadati</taxon>
        <taxon>Pseudomonadota</taxon>
        <taxon>Alphaproteobacteria</taxon>
        <taxon>Hyphomicrobiales</taxon>
        <taxon>Beijerinckiaceae</taxon>
        <taxon>Methylocella</taxon>
    </lineage>
</organism>
<name>B8EKF8_METSB</name>
<reference evidence="5 6" key="1">
    <citation type="journal article" date="2010" name="J. Bacteriol.">
        <title>Complete genome sequence of the aerobic facultative methanotroph Methylocella silvestris BL2.</title>
        <authorList>
            <person name="Chen Y."/>
            <person name="Crombie A."/>
            <person name="Rahman M.T."/>
            <person name="Dedysh S.N."/>
            <person name="Liesack W."/>
            <person name="Stott M.B."/>
            <person name="Alam M."/>
            <person name="Theisen A.R."/>
            <person name="Murrell J.C."/>
            <person name="Dunfield P.F."/>
        </authorList>
    </citation>
    <scope>NUCLEOTIDE SEQUENCE [LARGE SCALE GENOMIC DNA]</scope>
    <source>
        <strain evidence="6">DSM 15510 / CIP 108128 / LMG 27833 / NCIMB 13906 / BL2</strain>
    </source>
</reference>
<evidence type="ECO:0000256" key="2">
    <source>
        <dbReference type="ARBA" id="ARBA00022679"/>
    </source>
</evidence>
<protein>
    <recommendedName>
        <fullName evidence="1">aminodeoxychorismate synthase</fullName>
        <ecNumber evidence="1">2.6.1.85</ecNumber>
    </recommendedName>
</protein>
<feature type="domain" description="Chorismate-utilising enzyme C-terminal" evidence="3">
    <location>
        <begin position="187"/>
        <end position="442"/>
    </location>
</feature>
<dbReference type="InterPro" id="IPR006805">
    <property type="entry name" value="Anth_synth_I_N"/>
</dbReference>
<dbReference type="HOGENOM" id="CLU_006493_7_0_5"/>
<dbReference type="Gene3D" id="3.60.120.10">
    <property type="entry name" value="Anthranilate synthase"/>
    <property type="match status" value="1"/>
</dbReference>
<dbReference type="EC" id="2.6.1.85" evidence="1"/>
<dbReference type="Pfam" id="PF04715">
    <property type="entry name" value="Anth_synt_I_N"/>
    <property type="match status" value="1"/>
</dbReference>
<dbReference type="GO" id="GO:0000162">
    <property type="term" value="P:L-tryptophan biosynthetic process"/>
    <property type="evidence" value="ECO:0007669"/>
    <property type="project" value="TreeGrafter"/>
</dbReference>